<name>A0A5Q0H045_SACSY</name>
<keyword evidence="1" id="KW-0732">Signal</keyword>
<evidence type="ECO:0000256" key="1">
    <source>
        <dbReference type="SAM" id="SignalP"/>
    </source>
</evidence>
<dbReference type="PROSITE" id="PS51257">
    <property type="entry name" value="PROKAR_LIPOPROTEIN"/>
    <property type="match status" value="1"/>
</dbReference>
<organism evidence="2 3">
    <name type="scientific">Saccharothrix syringae</name>
    <name type="common">Nocardiopsis syringae</name>
    <dbReference type="NCBI Taxonomy" id="103733"/>
    <lineage>
        <taxon>Bacteria</taxon>
        <taxon>Bacillati</taxon>
        <taxon>Actinomycetota</taxon>
        <taxon>Actinomycetes</taxon>
        <taxon>Pseudonocardiales</taxon>
        <taxon>Pseudonocardiaceae</taxon>
        <taxon>Saccharothrix</taxon>
    </lineage>
</organism>
<feature type="signal peptide" evidence="1">
    <location>
        <begin position="1"/>
        <end position="24"/>
    </location>
</feature>
<keyword evidence="3" id="KW-1185">Reference proteome</keyword>
<reference evidence="3" key="1">
    <citation type="journal article" date="2021" name="Curr. Microbiol.">
        <title>Complete genome of nocamycin-producing strain Saccharothrix syringae NRRL B-16468 reveals the biosynthetic potential for secondary metabolites.</title>
        <authorList>
            <person name="Mo X."/>
            <person name="Yang S."/>
        </authorList>
    </citation>
    <scope>NUCLEOTIDE SEQUENCE [LARGE SCALE GENOMIC DNA]</scope>
    <source>
        <strain evidence="3">ATCC 51364 / DSM 43886 / JCM 6844 / KCTC 9398 / NBRC 14523 / NRRL B-16468 / INA 2240</strain>
    </source>
</reference>
<evidence type="ECO:0000313" key="3">
    <source>
        <dbReference type="Proteomes" id="UP000325787"/>
    </source>
</evidence>
<dbReference type="Pfam" id="PF24684">
    <property type="entry name" value="Vgb_lyase"/>
    <property type="match status" value="1"/>
</dbReference>
<gene>
    <name evidence="2" type="ORF">EKG83_20975</name>
</gene>
<dbReference type="SUPFAM" id="SSF101898">
    <property type="entry name" value="NHL repeat"/>
    <property type="match status" value="1"/>
</dbReference>
<dbReference type="InterPro" id="IPR051344">
    <property type="entry name" value="Vgb"/>
</dbReference>
<dbReference type="Proteomes" id="UP000325787">
    <property type="component" value="Chromosome"/>
</dbReference>
<evidence type="ECO:0000313" key="2">
    <source>
        <dbReference type="EMBL" id="QFZ19578.1"/>
    </source>
</evidence>
<proteinExistence type="predicted"/>
<keyword evidence="2" id="KW-0456">Lyase</keyword>
<dbReference type="PANTHER" id="PTHR40274:SF3">
    <property type="entry name" value="VIRGINIAMYCIN B LYASE"/>
    <property type="match status" value="1"/>
</dbReference>
<dbReference type="PANTHER" id="PTHR40274">
    <property type="entry name" value="VIRGINIAMYCIN B LYASE"/>
    <property type="match status" value="1"/>
</dbReference>
<accession>A0A5Q0H045</accession>
<dbReference type="KEGG" id="ssyi:EKG83_20975"/>
<dbReference type="GO" id="GO:0016829">
    <property type="term" value="F:lyase activity"/>
    <property type="evidence" value="ECO:0007669"/>
    <property type="project" value="UniProtKB-KW"/>
</dbReference>
<dbReference type="Gene3D" id="2.130.10.10">
    <property type="entry name" value="YVTN repeat-like/Quinoprotein amine dehydrogenase"/>
    <property type="match status" value="2"/>
</dbReference>
<dbReference type="InterPro" id="IPR015943">
    <property type="entry name" value="WD40/YVTN_repeat-like_dom_sf"/>
</dbReference>
<sequence length="328" mass="34846">MFRTMLMPMLLAAGALLTACTGSALPTVGPAAEEVKVIAIRLPEGTFPRFPTVAPDGTVWCSESSGEAIARIGTDGSVSHVRIPGSSNSPADVVHGPDGLIWFVGFQVIGRITADQQLEGWEDRRIGLPKAMASGPDGALWYTNEKEPPTISRITPTGSITHHPIQTTGSSPTMPGITTGPDGALWFIETSFFPEGPRGIGRMTTGGEYRRWALSDAMTGPSRITAGPDDALWFTTDRAIGRITVDGTISDFPIPPGTRPFDITFGLDGALWFTTDQGSIGRLTTSGQMTLHPIDGAEQLIGLASAQDGSLWIADGKADTLWHYTPTR</sequence>
<dbReference type="RefSeq" id="WP_051765240.1">
    <property type="nucleotide sequence ID" value="NZ_CP034550.1"/>
</dbReference>
<dbReference type="EMBL" id="CP034550">
    <property type="protein sequence ID" value="QFZ19578.1"/>
    <property type="molecule type" value="Genomic_DNA"/>
</dbReference>
<feature type="chain" id="PRO_5039665298" evidence="1">
    <location>
        <begin position="25"/>
        <end position="328"/>
    </location>
</feature>
<protein>
    <submittedName>
        <fullName evidence="2">Virginiamycin B lyase</fullName>
    </submittedName>
</protein>
<dbReference type="OrthoDB" id="9812926at2"/>
<dbReference type="AlphaFoldDB" id="A0A5Q0H045"/>